<dbReference type="Proteomes" id="UP001211065">
    <property type="component" value="Unassembled WGS sequence"/>
</dbReference>
<dbReference type="PANTHER" id="PTHR15510:SF5">
    <property type="entry name" value="SPERM-ASSOCIATED ANTIGEN 8"/>
    <property type="match status" value="1"/>
</dbReference>
<protein>
    <submittedName>
        <fullName evidence="1">Uncharacterized protein</fullName>
    </submittedName>
</protein>
<evidence type="ECO:0000313" key="2">
    <source>
        <dbReference type="Proteomes" id="UP001211065"/>
    </source>
</evidence>
<dbReference type="GO" id="GO:0005737">
    <property type="term" value="C:cytoplasm"/>
    <property type="evidence" value="ECO:0007669"/>
    <property type="project" value="TreeGrafter"/>
</dbReference>
<reference evidence="1" key="1">
    <citation type="submission" date="2020-05" db="EMBL/GenBank/DDBJ databases">
        <title>Phylogenomic resolution of chytrid fungi.</title>
        <authorList>
            <person name="Stajich J.E."/>
            <person name="Amses K."/>
            <person name="Simmons R."/>
            <person name="Seto K."/>
            <person name="Myers J."/>
            <person name="Bonds A."/>
            <person name="Quandt C.A."/>
            <person name="Barry K."/>
            <person name="Liu P."/>
            <person name="Grigoriev I."/>
            <person name="Longcore J.E."/>
            <person name="James T.Y."/>
        </authorList>
    </citation>
    <scope>NUCLEOTIDE SEQUENCE</scope>
    <source>
        <strain evidence="1">JEL0476</strain>
    </source>
</reference>
<dbReference type="GO" id="GO:0008017">
    <property type="term" value="F:microtubule binding"/>
    <property type="evidence" value="ECO:0007669"/>
    <property type="project" value="InterPro"/>
</dbReference>
<keyword evidence="2" id="KW-1185">Reference proteome</keyword>
<dbReference type="Pfam" id="PF22584">
    <property type="entry name" value="CFAP143"/>
    <property type="match status" value="1"/>
</dbReference>
<comment type="caution">
    <text evidence="1">The sequence shown here is derived from an EMBL/GenBank/DDBJ whole genome shotgun (WGS) entry which is preliminary data.</text>
</comment>
<dbReference type="AlphaFoldDB" id="A0AAD5XYU7"/>
<sequence length="194" mass="22548">MIIKNGTDWNRHHGNGATLLENWVEERAIDPSLHFEDREKNYLKRAHKGILSEGKAFPMKTTSQESYTKKDDEIHKITIGKKRLQFETELLMRAVKDMEEKVENRTAKDWISTNHQDFAHSDIYGEIKDLGSVPPSEDDLEKYKVPITFWSENGKFGEKYNLEFDGTVKVPSLTFKKDTTFSTPIEENKKTSHK</sequence>
<dbReference type="GO" id="GO:0005634">
    <property type="term" value="C:nucleus"/>
    <property type="evidence" value="ECO:0007669"/>
    <property type="project" value="TreeGrafter"/>
</dbReference>
<proteinExistence type="predicted"/>
<organism evidence="1 2">
    <name type="scientific">Clydaea vesicula</name>
    <dbReference type="NCBI Taxonomy" id="447962"/>
    <lineage>
        <taxon>Eukaryota</taxon>
        <taxon>Fungi</taxon>
        <taxon>Fungi incertae sedis</taxon>
        <taxon>Chytridiomycota</taxon>
        <taxon>Chytridiomycota incertae sedis</taxon>
        <taxon>Chytridiomycetes</taxon>
        <taxon>Lobulomycetales</taxon>
        <taxon>Lobulomycetaceae</taxon>
        <taxon>Clydaea</taxon>
    </lineage>
</organism>
<dbReference type="PANTHER" id="PTHR15510">
    <property type="entry name" value="SPERM-ASSOCIATED ANTIGEN 8"/>
    <property type="match status" value="1"/>
</dbReference>
<dbReference type="EMBL" id="JADGJW010000442">
    <property type="protein sequence ID" value="KAJ3217141.1"/>
    <property type="molecule type" value="Genomic_DNA"/>
</dbReference>
<gene>
    <name evidence="1" type="ORF">HK099_005597</name>
</gene>
<dbReference type="GO" id="GO:0045944">
    <property type="term" value="P:positive regulation of transcription by RNA polymerase II"/>
    <property type="evidence" value="ECO:0007669"/>
    <property type="project" value="TreeGrafter"/>
</dbReference>
<accession>A0AAD5XYU7</accession>
<dbReference type="InterPro" id="IPR026124">
    <property type="entry name" value="Sperm-assoc_Ag8"/>
</dbReference>
<name>A0AAD5XYU7_9FUNG</name>
<evidence type="ECO:0000313" key="1">
    <source>
        <dbReference type="EMBL" id="KAJ3217141.1"/>
    </source>
</evidence>